<proteinExistence type="predicted"/>
<keyword evidence="2" id="KW-1185">Reference proteome</keyword>
<accession>W9R1R2</accession>
<dbReference type="AlphaFoldDB" id="W9R1R2"/>
<dbReference type="EMBL" id="KE344493">
    <property type="protein sequence ID" value="EXB63945.1"/>
    <property type="molecule type" value="Genomic_DNA"/>
</dbReference>
<evidence type="ECO:0000313" key="2">
    <source>
        <dbReference type="Proteomes" id="UP000030645"/>
    </source>
</evidence>
<protein>
    <submittedName>
        <fullName evidence="1">Uncharacterized protein</fullName>
    </submittedName>
</protein>
<gene>
    <name evidence="1" type="ORF">L484_003328</name>
</gene>
<dbReference type="Proteomes" id="UP000030645">
    <property type="component" value="Unassembled WGS sequence"/>
</dbReference>
<reference evidence="2" key="1">
    <citation type="submission" date="2013-01" db="EMBL/GenBank/DDBJ databases">
        <title>Draft Genome Sequence of a Mulberry Tree, Morus notabilis C.K. Schneid.</title>
        <authorList>
            <person name="He N."/>
            <person name="Zhao S."/>
        </authorList>
    </citation>
    <scope>NUCLEOTIDE SEQUENCE</scope>
</reference>
<sequence>MTVFELERIDAGLKRPICSFGNLGSTKMAQIRARNTDIPLDVIQKLKFDLSEDLCNRTPPPSATVLHVVATTSRGEYDGKV</sequence>
<name>W9R1R2_9ROSA</name>
<organism evidence="1 2">
    <name type="scientific">Morus notabilis</name>
    <dbReference type="NCBI Taxonomy" id="981085"/>
    <lineage>
        <taxon>Eukaryota</taxon>
        <taxon>Viridiplantae</taxon>
        <taxon>Streptophyta</taxon>
        <taxon>Embryophyta</taxon>
        <taxon>Tracheophyta</taxon>
        <taxon>Spermatophyta</taxon>
        <taxon>Magnoliopsida</taxon>
        <taxon>eudicotyledons</taxon>
        <taxon>Gunneridae</taxon>
        <taxon>Pentapetalae</taxon>
        <taxon>rosids</taxon>
        <taxon>fabids</taxon>
        <taxon>Rosales</taxon>
        <taxon>Moraceae</taxon>
        <taxon>Moreae</taxon>
        <taxon>Morus</taxon>
    </lineage>
</organism>
<evidence type="ECO:0000313" key="1">
    <source>
        <dbReference type="EMBL" id="EXB63945.1"/>
    </source>
</evidence>